<dbReference type="InterPro" id="IPR011528">
    <property type="entry name" value="NERD"/>
</dbReference>
<keyword evidence="4" id="KW-1185">Reference proteome</keyword>
<evidence type="ECO:0000313" key="4">
    <source>
        <dbReference type="Proteomes" id="UP001500540"/>
    </source>
</evidence>
<dbReference type="PROSITE" id="PS50965">
    <property type="entry name" value="NERD"/>
    <property type="match status" value="1"/>
</dbReference>
<comment type="caution">
    <text evidence="3">The sequence shown here is derived from an EMBL/GenBank/DDBJ whole genome shotgun (WGS) entry which is preliminary data.</text>
</comment>
<protein>
    <recommendedName>
        <fullName evidence="2">NERD domain-containing protein</fullName>
    </recommendedName>
</protein>
<name>A0ABP7FYA0_9MICO</name>
<dbReference type="RefSeq" id="WP_344779278.1">
    <property type="nucleotide sequence ID" value="NZ_BAABAF010000001.1"/>
</dbReference>
<evidence type="ECO:0000313" key="3">
    <source>
        <dbReference type="EMBL" id="GAA3750833.1"/>
    </source>
</evidence>
<dbReference type="EMBL" id="BAABAF010000001">
    <property type="protein sequence ID" value="GAA3750833.1"/>
    <property type="molecule type" value="Genomic_DNA"/>
</dbReference>
<evidence type="ECO:0000259" key="2">
    <source>
        <dbReference type="PROSITE" id="PS50965"/>
    </source>
</evidence>
<feature type="domain" description="NERD" evidence="2">
    <location>
        <begin position="119"/>
        <end position="217"/>
    </location>
</feature>
<organism evidence="3 4">
    <name type="scientific">Microbacterium kribbense</name>
    <dbReference type="NCBI Taxonomy" id="433645"/>
    <lineage>
        <taxon>Bacteria</taxon>
        <taxon>Bacillati</taxon>
        <taxon>Actinomycetota</taxon>
        <taxon>Actinomycetes</taxon>
        <taxon>Micrococcales</taxon>
        <taxon>Microbacteriaceae</taxon>
        <taxon>Microbacterium</taxon>
    </lineage>
</organism>
<accession>A0ABP7FYA0</accession>
<dbReference type="Pfam" id="PF08378">
    <property type="entry name" value="NERD"/>
    <property type="match status" value="1"/>
</dbReference>
<gene>
    <name evidence="3" type="ORF">GCM10022240_00120</name>
</gene>
<feature type="region of interest" description="Disordered" evidence="1">
    <location>
        <begin position="59"/>
        <end position="94"/>
    </location>
</feature>
<sequence length="283" mass="30312">MTPQPLSDDKRMRLRYAGTCHLCGTALPAGEPAVYERGARRVRCIECAVPAAQPAAQRAASIPAPTADLDSGVAGASARREYDRRKASREKRVRERHPKLGGLILAVSDDPQTTRAWQQGAMGEELLAERLRDLAAPVQVLNDRGIPGTKANIDHIVVAPSGVWVVDAKRYKGKRPALQVDGGIIRPRVESLRIGGRDGTRLVEGVRSQIARVAAALDDPSIEITGALCFLDADWPLLGGGFTVNSVHVAWPRLLVGQIRSAPDRGADIAAMHARLAAAFPVA</sequence>
<feature type="compositionally biased region" description="Basic and acidic residues" evidence="1">
    <location>
        <begin position="78"/>
        <end position="93"/>
    </location>
</feature>
<evidence type="ECO:0000256" key="1">
    <source>
        <dbReference type="SAM" id="MobiDB-lite"/>
    </source>
</evidence>
<proteinExistence type="predicted"/>
<dbReference type="Proteomes" id="UP001500540">
    <property type="component" value="Unassembled WGS sequence"/>
</dbReference>
<reference evidence="4" key="1">
    <citation type="journal article" date="2019" name="Int. J. Syst. Evol. Microbiol.">
        <title>The Global Catalogue of Microorganisms (GCM) 10K type strain sequencing project: providing services to taxonomists for standard genome sequencing and annotation.</title>
        <authorList>
            <consortium name="The Broad Institute Genomics Platform"/>
            <consortium name="The Broad Institute Genome Sequencing Center for Infectious Disease"/>
            <person name="Wu L."/>
            <person name="Ma J."/>
        </authorList>
    </citation>
    <scope>NUCLEOTIDE SEQUENCE [LARGE SCALE GENOMIC DNA]</scope>
    <source>
        <strain evidence="4">JCM 16950</strain>
    </source>
</reference>